<dbReference type="AlphaFoldDB" id="A0A0C3A528"/>
<organism evidence="6 7">
    <name type="scientific">Serendipita vermifera MAFF 305830</name>
    <dbReference type="NCBI Taxonomy" id="933852"/>
    <lineage>
        <taxon>Eukaryota</taxon>
        <taxon>Fungi</taxon>
        <taxon>Dikarya</taxon>
        <taxon>Basidiomycota</taxon>
        <taxon>Agaricomycotina</taxon>
        <taxon>Agaricomycetes</taxon>
        <taxon>Sebacinales</taxon>
        <taxon>Serendipitaceae</taxon>
        <taxon>Serendipita</taxon>
    </lineage>
</organism>
<dbReference type="Gene3D" id="3.90.1590.10">
    <property type="entry name" value="glutathione-dependent formaldehyde- activating enzyme (gfa)"/>
    <property type="match status" value="1"/>
</dbReference>
<dbReference type="OrthoDB" id="5422068at2759"/>
<accession>A0A0C3A528</accession>
<dbReference type="HOGENOM" id="CLU_1355394_0_0_1"/>
<dbReference type="EMBL" id="KN824548">
    <property type="protein sequence ID" value="KIM19775.1"/>
    <property type="molecule type" value="Genomic_DNA"/>
</dbReference>
<evidence type="ECO:0000313" key="7">
    <source>
        <dbReference type="Proteomes" id="UP000054097"/>
    </source>
</evidence>
<sequence>MLVGGCHCGTVTYEFPPAPTIDLDGADVPDLLKNNIVPPSKQRFPERGTRPKLNKWRASHCHCGACRRTVGALMVDWVNVPSADLIIHRKGPTGKYRASDHASREFCQTCGTSLFFLDDEEPEIIDVTVASIKTPNVFDFIEFNGHIWVEDVASLVLDEAGKGGGLTGVLVDGLPRSVQSRGTKPF</sequence>
<comment type="similarity">
    <text evidence="1">Belongs to the Gfa family.</text>
</comment>
<evidence type="ECO:0000313" key="6">
    <source>
        <dbReference type="EMBL" id="KIM19775.1"/>
    </source>
</evidence>
<dbReference type="PANTHER" id="PTHR33337">
    <property type="entry name" value="GFA DOMAIN-CONTAINING PROTEIN"/>
    <property type="match status" value="1"/>
</dbReference>
<dbReference type="InterPro" id="IPR011057">
    <property type="entry name" value="Mss4-like_sf"/>
</dbReference>
<protein>
    <recommendedName>
        <fullName evidence="5">CENP-V/GFA domain-containing protein</fullName>
    </recommendedName>
</protein>
<gene>
    <name evidence="6" type="ORF">M408DRAFT_83064</name>
</gene>
<dbReference type="PROSITE" id="PS51891">
    <property type="entry name" value="CENP_V_GFA"/>
    <property type="match status" value="1"/>
</dbReference>
<keyword evidence="4" id="KW-0456">Lyase</keyword>
<dbReference type="STRING" id="933852.A0A0C3A528"/>
<dbReference type="PANTHER" id="PTHR33337:SF40">
    <property type="entry name" value="CENP-V_GFA DOMAIN-CONTAINING PROTEIN-RELATED"/>
    <property type="match status" value="1"/>
</dbReference>
<feature type="domain" description="CENP-V/GFA" evidence="5">
    <location>
        <begin position="2"/>
        <end position="149"/>
    </location>
</feature>
<dbReference type="SUPFAM" id="SSF51316">
    <property type="entry name" value="Mss4-like"/>
    <property type="match status" value="1"/>
</dbReference>
<keyword evidence="2" id="KW-0479">Metal-binding</keyword>
<evidence type="ECO:0000259" key="5">
    <source>
        <dbReference type="PROSITE" id="PS51891"/>
    </source>
</evidence>
<evidence type="ECO:0000256" key="3">
    <source>
        <dbReference type="ARBA" id="ARBA00022833"/>
    </source>
</evidence>
<dbReference type="GO" id="GO:0046872">
    <property type="term" value="F:metal ion binding"/>
    <property type="evidence" value="ECO:0007669"/>
    <property type="project" value="UniProtKB-KW"/>
</dbReference>
<keyword evidence="3" id="KW-0862">Zinc</keyword>
<evidence type="ECO:0000256" key="4">
    <source>
        <dbReference type="ARBA" id="ARBA00023239"/>
    </source>
</evidence>
<name>A0A0C3A528_SERVB</name>
<dbReference type="Pfam" id="PF04828">
    <property type="entry name" value="GFA"/>
    <property type="match status" value="1"/>
</dbReference>
<evidence type="ECO:0000256" key="1">
    <source>
        <dbReference type="ARBA" id="ARBA00005495"/>
    </source>
</evidence>
<reference evidence="7" key="2">
    <citation type="submission" date="2015-01" db="EMBL/GenBank/DDBJ databases">
        <title>Evolutionary Origins and Diversification of the Mycorrhizal Mutualists.</title>
        <authorList>
            <consortium name="DOE Joint Genome Institute"/>
            <consortium name="Mycorrhizal Genomics Consortium"/>
            <person name="Kohler A."/>
            <person name="Kuo A."/>
            <person name="Nagy L.G."/>
            <person name="Floudas D."/>
            <person name="Copeland A."/>
            <person name="Barry K.W."/>
            <person name="Cichocki N."/>
            <person name="Veneault-Fourrey C."/>
            <person name="LaButti K."/>
            <person name="Lindquist E.A."/>
            <person name="Lipzen A."/>
            <person name="Lundell T."/>
            <person name="Morin E."/>
            <person name="Murat C."/>
            <person name="Riley R."/>
            <person name="Ohm R."/>
            <person name="Sun H."/>
            <person name="Tunlid A."/>
            <person name="Henrissat B."/>
            <person name="Grigoriev I.V."/>
            <person name="Hibbett D.S."/>
            <person name="Martin F."/>
        </authorList>
    </citation>
    <scope>NUCLEOTIDE SEQUENCE [LARGE SCALE GENOMIC DNA]</scope>
    <source>
        <strain evidence="7">MAFF 305830</strain>
    </source>
</reference>
<dbReference type="GO" id="GO:0016846">
    <property type="term" value="F:carbon-sulfur lyase activity"/>
    <property type="evidence" value="ECO:0007669"/>
    <property type="project" value="InterPro"/>
</dbReference>
<dbReference type="InterPro" id="IPR006913">
    <property type="entry name" value="CENP-V/GFA"/>
</dbReference>
<reference evidence="6 7" key="1">
    <citation type="submission" date="2014-04" db="EMBL/GenBank/DDBJ databases">
        <authorList>
            <consortium name="DOE Joint Genome Institute"/>
            <person name="Kuo A."/>
            <person name="Zuccaro A."/>
            <person name="Kohler A."/>
            <person name="Nagy L.G."/>
            <person name="Floudas D."/>
            <person name="Copeland A."/>
            <person name="Barry K.W."/>
            <person name="Cichocki N."/>
            <person name="Veneault-Fourrey C."/>
            <person name="LaButti K."/>
            <person name="Lindquist E.A."/>
            <person name="Lipzen A."/>
            <person name="Lundell T."/>
            <person name="Morin E."/>
            <person name="Murat C."/>
            <person name="Sun H."/>
            <person name="Tunlid A."/>
            <person name="Henrissat B."/>
            <person name="Grigoriev I.V."/>
            <person name="Hibbett D.S."/>
            <person name="Martin F."/>
            <person name="Nordberg H.P."/>
            <person name="Cantor M.N."/>
            <person name="Hua S.X."/>
        </authorList>
    </citation>
    <scope>NUCLEOTIDE SEQUENCE [LARGE SCALE GENOMIC DNA]</scope>
    <source>
        <strain evidence="6 7">MAFF 305830</strain>
    </source>
</reference>
<dbReference type="Proteomes" id="UP000054097">
    <property type="component" value="Unassembled WGS sequence"/>
</dbReference>
<evidence type="ECO:0000256" key="2">
    <source>
        <dbReference type="ARBA" id="ARBA00022723"/>
    </source>
</evidence>
<proteinExistence type="inferred from homology"/>
<keyword evidence="7" id="KW-1185">Reference proteome</keyword>